<organism evidence="1 2">
    <name type="scientific">Aeribacillus pallidus</name>
    <dbReference type="NCBI Taxonomy" id="33936"/>
    <lineage>
        <taxon>Bacteria</taxon>
        <taxon>Bacillati</taxon>
        <taxon>Bacillota</taxon>
        <taxon>Bacilli</taxon>
        <taxon>Bacillales</taxon>
        <taxon>Bacillaceae</taxon>
        <taxon>Aeribacillus</taxon>
    </lineage>
</organism>
<name>A0A223E8H3_9BACI</name>
<evidence type="ECO:0000313" key="2">
    <source>
        <dbReference type="Proteomes" id="UP000214606"/>
    </source>
</evidence>
<reference evidence="1 2" key="1">
    <citation type="submission" date="2016-10" db="EMBL/GenBank/DDBJ databases">
        <title>The whole genome sequencing and assembly of Aeribacillus pallidus KCTC3564 strain.</title>
        <authorList>
            <person name="Lee Y.-J."/>
            <person name="Park M.-K."/>
            <person name="Yi H."/>
            <person name="Bahn Y.-S."/>
            <person name="Kim J.F."/>
            <person name="Lee D.-W."/>
        </authorList>
    </citation>
    <scope>NUCLEOTIDE SEQUENCE [LARGE SCALE GENOMIC DNA]</scope>
    <source>
        <strain evidence="1 2">KCTC3564</strain>
    </source>
</reference>
<dbReference type="AlphaFoldDB" id="A0A223E8H3"/>
<accession>A0A223E8H3</accession>
<dbReference type="KEGG" id="apak:AP3564_15455"/>
<dbReference type="EMBL" id="CP017703">
    <property type="protein sequence ID" value="ASS91425.1"/>
    <property type="molecule type" value="Genomic_DNA"/>
</dbReference>
<evidence type="ECO:0000313" key="1">
    <source>
        <dbReference type="EMBL" id="ASS91425.1"/>
    </source>
</evidence>
<dbReference type="Proteomes" id="UP000214606">
    <property type="component" value="Chromosome"/>
</dbReference>
<protein>
    <submittedName>
        <fullName evidence="1">Uncharacterized protein</fullName>
    </submittedName>
</protein>
<proteinExistence type="predicted"/>
<sequence>MHSNSGMCFFISKKFDNINKGNFGIVVGKMLEKLLIELAKKVDCIYTLSSNNPNWITKVDSNGFYVETEKSREKFNNGEQDKPWEYIPFDFIRTGWNEFIKVRTANSKDFIKTKGRSSFLMAFFHELPFVTKTIKENSIAIQIKEFTTEDLPSEQFHKVITFLEEVINGIFDPKRLSEQTDSNLYRIKSRARQDLRLLGFLNDENEKNETLFHEYINAKNKVEVIKKQIIKHPYSQIVLEVLKLLSDVDKNEKKSMLVELGKFIVRNSRGENLMVDSVAKERTTNLLNWLKAVGIVDDEWNLIQQNPENELLNFKDFKQNIFHSFFIKLRRYRAKQLKELLNGKNNISLQQFNEEVWNIGYAVLNDSKVNVFNLIHNKDFDTLKQ</sequence>
<gene>
    <name evidence="1" type="ORF">AP3564_15455</name>
</gene>